<dbReference type="Gene3D" id="1.10.10.10">
    <property type="entry name" value="Winged helix-like DNA-binding domain superfamily/Winged helix DNA-binding domain"/>
    <property type="match status" value="1"/>
</dbReference>
<dbReference type="InterPro" id="IPR011991">
    <property type="entry name" value="ArsR-like_HTH"/>
</dbReference>
<evidence type="ECO:0000256" key="2">
    <source>
        <dbReference type="ARBA" id="ARBA00023277"/>
    </source>
</evidence>
<sequence length="409" mass="44869">MNKPMKSGLGVSLDDVQNHNKRVILNALHTSGSCSRKEISQLVGLDQATVTRAIKPLIEQGLIVETGVRKAARGRSSIYLGFNTQHLRILSVRIQRTNFSIDTFDLNGVSLTSIVKPINIDNSPEELIAYLTQQVSNVLQKQEGDVLGIAVAMPGPFLEQDNKIMLMTDAKNWQDIDFISHMREQFPDHPIYAGHDAKLAALAVWRQLQNTYDASVLLYVSLGQGVGSGLVIEGQVYHGSLGAAGEIGHTSINFQGPQCKCGNLGCLELYSSTTALIERYKLEASLESADFEVVVSAFHNQEQAAISAVDYLAKCLAHGLVNNINQLNPDLVVIGDELAQLGTEFLSRIKEHTFRLLLPDLANNIELVLDESQEDLVHKGNYHNVMSNELLLPLAHLGIKATNTAERTK</sequence>
<keyword evidence="4" id="KW-1185">Reference proteome</keyword>
<dbReference type="PROSITE" id="PS01125">
    <property type="entry name" value="ROK"/>
    <property type="match status" value="1"/>
</dbReference>
<organism evidence="3 4">
    <name type="scientific">Vibrio fortis</name>
    <dbReference type="NCBI Taxonomy" id="212667"/>
    <lineage>
        <taxon>Bacteria</taxon>
        <taxon>Pseudomonadati</taxon>
        <taxon>Pseudomonadota</taxon>
        <taxon>Gammaproteobacteria</taxon>
        <taxon>Vibrionales</taxon>
        <taxon>Vibrionaceae</taxon>
        <taxon>Vibrio</taxon>
    </lineage>
</organism>
<proteinExistence type="inferred from homology"/>
<dbReference type="SUPFAM" id="SSF53067">
    <property type="entry name" value="Actin-like ATPase domain"/>
    <property type="match status" value="2"/>
</dbReference>
<evidence type="ECO:0000256" key="1">
    <source>
        <dbReference type="ARBA" id="ARBA00006479"/>
    </source>
</evidence>
<gene>
    <name evidence="3" type="ORF">VFDL14_11115</name>
</gene>
<protein>
    <submittedName>
        <fullName evidence="3">XylR family transcriptional regulator</fullName>
    </submittedName>
</protein>
<evidence type="ECO:0000313" key="4">
    <source>
        <dbReference type="Proteomes" id="UP000027219"/>
    </source>
</evidence>
<dbReference type="STRING" id="212667.VFDL14_11115"/>
<reference evidence="3 4" key="1">
    <citation type="submission" date="2014-02" db="EMBL/GenBank/DDBJ databases">
        <title>Vibrio fortis Dalian14 Genome Sequencing.</title>
        <authorList>
            <person name="Wang Y."/>
            <person name="Song L."/>
            <person name="Liu G."/>
            <person name="Ding J."/>
        </authorList>
    </citation>
    <scope>NUCLEOTIDE SEQUENCE [LARGE SCALE GENOMIC DNA]</scope>
    <source>
        <strain evidence="3 4">Dalian14</strain>
    </source>
</reference>
<accession>A0A066UKL7</accession>
<dbReference type="EMBL" id="JFFR01000033">
    <property type="protein sequence ID" value="KDN26432.1"/>
    <property type="molecule type" value="Genomic_DNA"/>
</dbReference>
<dbReference type="SUPFAM" id="SSF46785">
    <property type="entry name" value="Winged helix' DNA-binding domain"/>
    <property type="match status" value="1"/>
</dbReference>
<dbReference type="AlphaFoldDB" id="A0A066UKL7"/>
<name>A0A066UKL7_9VIBR</name>
<dbReference type="InterPro" id="IPR000600">
    <property type="entry name" value="ROK"/>
</dbReference>
<dbReference type="InterPro" id="IPR036388">
    <property type="entry name" value="WH-like_DNA-bd_sf"/>
</dbReference>
<dbReference type="OrthoDB" id="8772678at2"/>
<keyword evidence="2" id="KW-0119">Carbohydrate metabolism</keyword>
<dbReference type="InterPro" id="IPR049874">
    <property type="entry name" value="ROK_cs"/>
</dbReference>
<dbReference type="Gene3D" id="3.30.420.40">
    <property type="match status" value="2"/>
</dbReference>
<dbReference type="RefSeq" id="WP_050487508.1">
    <property type="nucleotide sequence ID" value="NZ_JBEEAX010000004.1"/>
</dbReference>
<dbReference type="PROSITE" id="PS51257">
    <property type="entry name" value="PROKAR_LIPOPROTEIN"/>
    <property type="match status" value="1"/>
</dbReference>
<dbReference type="PANTHER" id="PTHR18964:SF110">
    <property type="entry name" value="TRANSCRIPTIONAL REGULATOR, XYLR-RELATED"/>
    <property type="match status" value="1"/>
</dbReference>
<dbReference type="InterPro" id="IPR043129">
    <property type="entry name" value="ATPase_NBD"/>
</dbReference>
<dbReference type="Proteomes" id="UP000027219">
    <property type="component" value="Unassembled WGS sequence"/>
</dbReference>
<dbReference type="Pfam" id="PF00480">
    <property type="entry name" value="ROK"/>
    <property type="match status" value="1"/>
</dbReference>
<dbReference type="InterPro" id="IPR036390">
    <property type="entry name" value="WH_DNA-bd_sf"/>
</dbReference>
<comment type="caution">
    <text evidence="3">The sequence shown here is derived from an EMBL/GenBank/DDBJ whole genome shotgun (WGS) entry which is preliminary data.</text>
</comment>
<dbReference type="Pfam" id="PF13412">
    <property type="entry name" value="HTH_24"/>
    <property type="match status" value="1"/>
</dbReference>
<dbReference type="GO" id="GO:0006355">
    <property type="term" value="P:regulation of DNA-templated transcription"/>
    <property type="evidence" value="ECO:0007669"/>
    <property type="project" value="UniProtKB-ARBA"/>
</dbReference>
<evidence type="ECO:0000313" key="3">
    <source>
        <dbReference type="EMBL" id="KDN26432.1"/>
    </source>
</evidence>
<dbReference type="CDD" id="cd00090">
    <property type="entry name" value="HTH_ARSR"/>
    <property type="match status" value="1"/>
</dbReference>
<dbReference type="PANTHER" id="PTHR18964">
    <property type="entry name" value="ROK (REPRESSOR, ORF, KINASE) FAMILY"/>
    <property type="match status" value="1"/>
</dbReference>
<comment type="similarity">
    <text evidence="1">Belongs to the ROK (NagC/XylR) family.</text>
</comment>